<dbReference type="InterPro" id="IPR014362">
    <property type="entry name" value="Glu_DH"/>
</dbReference>
<dbReference type="SMART" id="SM00839">
    <property type="entry name" value="ELFV_dehydrog"/>
    <property type="match status" value="1"/>
</dbReference>
<sequence length="452" mass="49268">MAGESFVPAALRAAKKKEQDKMATMTLEHTEVKKLTLEEETNPWEAQAARFDLAAEKLKLDPGICKVLRSPAREIIVHIPVGMDDGTIEVFTGYRVQHSIARGPAKGGIRFSPDVSLDEVRALASWMTWKCAVVNIPFGGAKGGVICDPKKMSQGELERMTRRYTAELIEFIGPEKDVPAPDMGTNEQTMAWIMDTYSMHMRQTVTSVVTGKPVNIGGSRGRREATGRGIAVVCDQALKALDMPVQGCRVIVQGFGNVGSNAAKILFDKGYTIIGLAEYDGALSNPEGLDIGALLEHRAKAGTINGFAGGVAVDKSELLTWPCEILIPAATENVITSQNADKLQCRILCEGANGPTTIVADDILEAKGVFVIPDILANAGGVTTSYFEWVQDRMGYFWTEAEVNQRLERIMIDSFDDVLSYAKSHQVNNRTAAYMLAIDRVAYTTKQRGIYA</sequence>
<dbReference type="PIRSF" id="PIRSF000185">
    <property type="entry name" value="Glu_DH"/>
    <property type="match status" value="1"/>
</dbReference>
<evidence type="ECO:0000313" key="9">
    <source>
        <dbReference type="EMBL" id="SFS21514.1"/>
    </source>
</evidence>
<evidence type="ECO:0000256" key="6">
    <source>
        <dbReference type="PIRSR" id="PIRSR000185-3"/>
    </source>
</evidence>
<dbReference type="InterPro" id="IPR033524">
    <property type="entry name" value="Glu/Leu/Phe/Val_DH_AS"/>
</dbReference>
<dbReference type="AlphaFoldDB" id="A0A1I6N0R7"/>
<protein>
    <recommendedName>
        <fullName evidence="3">Glutamate dehydrogenase</fullName>
    </recommendedName>
</protein>
<dbReference type="InterPro" id="IPR006096">
    <property type="entry name" value="Glu/Leu/Phe/Val/Trp_DH_C"/>
</dbReference>
<dbReference type="GO" id="GO:0004352">
    <property type="term" value="F:glutamate dehydrogenase (NAD+) activity"/>
    <property type="evidence" value="ECO:0007669"/>
    <property type="project" value="TreeGrafter"/>
</dbReference>
<proteinExistence type="inferred from homology"/>
<evidence type="ECO:0000256" key="1">
    <source>
        <dbReference type="ARBA" id="ARBA00006382"/>
    </source>
</evidence>
<feature type="domain" description="Glutamate/phenylalanine/leucine/valine/L-tryptophan dehydrogenase C-terminal" evidence="8">
    <location>
        <begin position="219"/>
        <end position="449"/>
    </location>
</feature>
<evidence type="ECO:0000259" key="8">
    <source>
        <dbReference type="SMART" id="SM00839"/>
    </source>
</evidence>
<evidence type="ECO:0000256" key="3">
    <source>
        <dbReference type="PIRNR" id="PIRNR000185"/>
    </source>
</evidence>
<evidence type="ECO:0000313" key="10">
    <source>
        <dbReference type="Proteomes" id="UP000199024"/>
    </source>
</evidence>
<feature type="binding site" evidence="5">
    <location>
        <position position="226"/>
    </location>
    <ligand>
        <name>NAD(+)</name>
        <dbReference type="ChEBI" id="CHEBI:57540"/>
    </ligand>
</feature>
<dbReference type="GO" id="GO:0006538">
    <property type="term" value="P:L-glutamate catabolic process"/>
    <property type="evidence" value="ECO:0007669"/>
    <property type="project" value="TreeGrafter"/>
</dbReference>
<organism evidence="9 10">
    <name type="scientific">Granulicella pectinivorans</name>
    <dbReference type="NCBI Taxonomy" id="474950"/>
    <lineage>
        <taxon>Bacteria</taxon>
        <taxon>Pseudomonadati</taxon>
        <taxon>Acidobacteriota</taxon>
        <taxon>Terriglobia</taxon>
        <taxon>Terriglobales</taxon>
        <taxon>Acidobacteriaceae</taxon>
        <taxon>Granulicella</taxon>
    </lineage>
</organism>
<feature type="binding site" evidence="5">
    <location>
        <position position="385"/>
    </location>
    <ligand>
        <name>substrate</name>
    </ligand>
</feature>
<dbReference type="EMBL" id="FOZL01000002">
    <property type="protein sequence ID" value="SFS21514.1"/>
    <property type="molecule type" value="Genomic_DNA"/>
</dbReference>
<dbReference type="InterPro" id="IPR036291">
    <property type="entry name" value="NAD(P)-bd_dom_sf"/>
</dbReference>
<dbReference type="Pfam" id="PF02812">
    <property type="entry name" value="ELFV_dehydrog_N"/>
    <property type="match status" value="1"/>
</dbReference>
<dbReference type="PANTHER" id="PTHR11606:SF13">
    <property type="entry name" value="GLUTAMATE DEHYDROGENASE 1, MITOCHONDRIAL"/>
    <property type="match status" value="1"/>
</dbReference>
<feature type="site" description="Important for catalysis" evidence="6">
    <location>
        <position position="182"/>
    </location>
</feature>
<feature type="binding site" evidence="5">
    <location>
        <position position="130"/>
    </location>
    <ligand>
        <name>substrate</name>
    </ligand>
</feature>
<accession>A0A1I6N0R7</accession>
<dbReference type="InterPro" id="IPR033922">
    <property type="entry name" value="NAD_bind_Glu_DH"/>
</dbReference>
<dbReference type="SUPFAM" id="SSF51735">
    <property type="entry name" value="NAD(P)-binding Rossmann-fold domains"/>
    <property type="match status" value="1"/>
</dbReference>
<name>A0A1I6N0R7_9BACT</name>
<dbReference type="STRING" id="474950.SAMN05421771_4227"/>
<dbReference type="InterPro" id="IPR006097">
    <property type="entry name" value="Glu/Leu/Phe/Val/Trp_DH_dimer"/>
</dbReference>
<evidence type="ECO:0000256" key="7">
    <source>
        <dbReference type="RuleBase" id="RU004417"/>
    </source>
</evidence>
<dbReference type="InterPro" id="IPR046346">
    <property type="entry name" value="Aminoacid_DH-like_N_sf"/>
</dbReference>
<keyword evidence="10" id="KW-1185">Reference proteome</keyword>
<dbReference type="Gene3D" id="3.40.50.10860">
    <property type="entry name" value="Leucine Dehydrogenase, chain A, domain 1"/>
    <property type="match status" value="1"/>
</dbReference>
<dbReference type="InterPro" id="IPR006095">
    <property type="entry name" value="Glu/Leu/Phe/Val/Trp_DH"/>
</dbReference>
<reference evidence="9 10" key="1">
    <citation type="submission" date="2016-10" db="EMBL/GenBank/DDBJ databases">
        <authorList>
            <person name="de Groot N.N."/>
        </authorList>
    </citation>
    <scope>NUCLEOTIDE SEQUENCE [LARGE SCALE GENOMIC DNA]</scope>
    <source>
        <strain evidence="9 10">DSM 21001</strain>
    </source>
</reference>
<keyword evidence="2 3" id="KW-0560">Oxidoreductase</keyword>
<feature type="active site" description="Proton donor" evidence="4">
    <location>
        <position position="142"/>
    </location>
</feature>
<dbReference type="Proteomes" id="UP000199024">
    <property type="component" value="Unassembled WGS sequence"/>
</dbReference>
<dbReference type="CDD" id="cd01076">
    <property type="entry name" value="NAD_bind_1_Glu_DH"/>
    <property type="match status" value="1"/>
</dbReference>
<dbReference type="Gene3D" id="3.40.50.720">
    <property type="entry name" value="NAD(P)-binding Rossmann-like Domain"/>
    <property type="match status" value="1"/>
</dbReference>
<dbReference type="SUPFAM" id="SSF53223">
    <property type="entry name" value="Aminoacid dehydrogenase-like, N-terminal domain"/>
    <property type="match status" value="1"/>
</dbReference>
<gene>
    <name evidence="9" type="ORF">SAMN05421771_4227</name>
</gene>
<evidence type="ECO:0000256" key="4">
    <source>
        <dbReference type="PIRSR" id="PIRSR000185-1"/>
    </source>
</evidence>
<feature type="binding site" evidence="5">
    <location>
        <position position="257"/>
    </location>
    <ligand>
        <name>NAD(+)</name>
        <dbReference type="ChEBI" id="CHEBI:57540"/>
    </ligand>
</feature>
<dbReference type="PROSITE" id="PS00074">
    <property type="entry name" value="GLFV_DEHYDROGENASE"/>
    <property type="match status" value="1"/>
</dbReference>
<dbReference type="GO" id="GO:0000166">
    <property type="term" value="F:nucleotide binding"/>
    <property type="evidence" value="ECO:0007669"/>
    <property type="project" value="UniProtKB-KW"/>
</dbReference>
<comment type="similarity">
    <text evidence="1 3 7">Belongs to the Glu/Leu/Phe/Val dehydrogenases family.</text>
</comment>
<dbReference type="FunFam" id="3.40.50.10860:FF:000003">
    <property type="entry name" value="Glutamate dehydrogenase"/>
    <property type="match status" value="1"/>
</dbReference>
<dbReference type="Pfam" id="PF00208">
    <property type="entry name" value="ELFV_dehydrog"/>
    <property type="match status" value="1"/>
</dbReference>
<dbReference type="PRINTS" id="PR00082">
    <property type="entry name" value="GLFDHDRGNASE"/>
</dbReference>
<evidence type="ECO:0000256" key="2">
    <source>
        <dbReference type="ARBA" id="ARBA00023002"/>
    </source>
</evidence>
<evidence type="ECO:0000256" key="5">
    <source>
        <dbReference type="PIRSR" id="PIRSR000185-2"/>
    </source>
</evidence>
<keyword evidence="5" id="KW-0520">NAD</keyword>
<feature type="binding site" evidence="5">
    <location>
        <position position="106"/>
    </location>
    <ligand>
        <name>substrate</name>
    </ligand>
</feature>
<keyword evidence="5" id="KW-0547">Nucleotide-binding</keyword>
<dbReference type="PANTHER" id="PTHR11606">
    <property type="entry name" value="GLUTAMATE DEHYDROGENASE"/>
    <property type="match status" value="1"/>
</dbReference>